<evidence type="ECO:0000256" key="1">
    <source>
        <dbReference type="SAM" id="Phobius"/>
    </source>
</evidence>
<dbReference type="InterPro" id="IPR048136">
    <property type="entry name" value="STM3941-like"/>
</dbReference>
<keyword evidence="3" id="KW-1185">Reference proteome</keyword>
<dbReference type="EMBL" id="JAYKLX010000005">
    <property type="protein sequence ID" value="MEB3346143.1"/>
    <property type="molecule type" value="Genomic_DNA"/>
</dbReference>
<accession>A0ABU5ZWB2</accession>
<sequence>MERKEIYTSKKKSVLLLIGSIVFVVLGIWFVIEADNLTEWRIKSPILIRGIGIVAILFFGLGIFAGIKRIIKSEIALIIAAEGISVNPKKSPVEFIKWEDVLGFEEIKIHSTKILIIQVKDPQYWLDKESNTFRKKIMQFNVNNYNSPFNIAANGLDISSKELNNTLNSYFEKYKN</sequence>
<name>A0ABU5ZWB2_9FLAO</name>
<evidence type="ECO:0000313" key="3">
    <source>
        <dbReference type="Proteomes" id="UP001327027"/>
    </source>
</evidence>
<comment type="caution">
    <text evidence="2">The sequence shown here is derived from an EMBL/GenBank/DDBJ whole genome shotgun (WGS) entry which is preliminary data.</text>
</comment>
<keyword evidence="1" id="KW-0472">Membrane</keyword>
<organism evidence="2 3">
    <name type="scientific">Aquimarina gracilis</name>
    <dbReference type="NCBI Taxonomy" id="874422"/>
    <lineage>
        <taxon>Bacteria</taxon>
        <taxon>Pseudomonadati</taxon>
        <taxon>Bacteroidota</taxon>
        <taxon>Flavobacteriia</taxon>
        <taxon>Flavobacteriales</taxon>
        <taxon>Flavobacteriaceae</taxon>
        <taxon>Aquimarina</taxon>
    </lineage>
</organism>
<gene>
    <name evidence="2" type="ORF">U6A24_11765</name>
</gene>
<feature type="transmembrane region" description="Helical" evidence="1">
    <location>
        <begin position="12"/>
        <end position="32"/>
    </location>
</feature>
<keyword evidence="1" id="KW-1133">Transmembrane helix</keyword>
<evidence type="ECO:0000313" key="2">
    <source>
        <dbReference type="EMBL" id="MEB3346143.1"/>
    </source>
</evidence>
<dbReference type="NCBIfam" id="NF041635">
    <property type="entry name" value="STM3941_fam"/>
    <property type="match status" value="1"/>
</dbReference>
<feature type="transmembrane region" description="Helical" evidence="1">
    <location>
        <begin position="44"/>
        <end position="67"/>
    </location>
</feature>
<dbReference type="RefSeq" id="WP_324180168.1">
    <property type="nucleotide sequence ID" value="NZ_BAABAW010000006.1"/>
</dbReference>
<proteinExistence type="predicted"/>
<reference evidence="2 3" key="1">
    <citation type="journal article" date="2013" name="Int. J. Syst. Evol. Microbiol.">
        <title>Aquimarina gracilis sp. nov., isolated from the gut microflora of a mussel, Mytilus coruscus, and emended description of Aquimarina spongiae.</title>
        <authorList>
            <person name="Park S.C."/>
            <person name="Choe H.N."/>
            <person name="Baik K.S."/>
            <person name="Seong C.N."/>
        </authorList>
    </citation>
    <scope>NUCLEOTIDE SEQUENCE [LARGE SCALE GENOMIC DNA]</scope>
    <source>
        <strain evidence="2 3">PSC32</strain>
    </source>
</reference>
<dbReference type="Proteomes" id="UP001327027">
    <property type="component" value="Unassembled WGS sequence"/>
</dbReference>
<keyword evidence="1" id="KW-0812">Transmembrane</keyword>
<protein>
    <submittedName>
        <fullName evidence="2">STM3941 family protein</fullName>
    </submittedName>
</protein>